<proteinExistence type="inferred from homology"/>
<evidence type="ECO:0000313" key="10">
    <source>
        <dbReference type="Proteomes" id="UP000264002"/>
    </source>
</evidence>
<protein>
    <recommendedName>
        <fullName evidence="6">Protein HflC</fullName>
    </recommendedName>
</protein>
<keyword evidence="9" id="KW-0645">Protease</keyword>
<evidence type="ECO:0000256" key="1">
    <source>
        <dbReference type="ARBA" id="ARBA00004167"/>
    </source>
</evidence>
<evidence type="ECO:0000259" key="8">
    <source>
        <dbReference type="SMART" id="SM00244"/>
    </source>
</evidence>
<feature type="transmembrane region" description="Helical" evidence="7">
    <location>
        <begin position="12"/>
        <end position="32"/>
    </location>
</feature>
<evidence type="ECO:0000256" key="2">
    <source>
        <dbReference type="ARBA" id="ARBA00007862"/>
    </source>
</evidence>
<dbReference type="Gene3D" id="3.30.479.30">
    <property type="entry name" value="Band 7 domain"/>
    <property type="match status" value="1"/>
</dbReference>
<dbReference type="CDD" id="cd03405">
    <property type="entry name" value="SPFH_HflC"/>
    <property type="match status" value="1"/>
</dbReference>
<evidence type="ECO:0000256" key="5">
    <source>
        <dbReference type="ARBA" id="ARBA00023136"/>
    </source>
</evidence>
<dbReference type="GO" id="GO:0006508">
    <property type="term" value="P:proteolysis"/>
    <property type="evidence" value="ECO:0007669"/>
    <property type="project" value="UniProtKB-KW"/>
</dbReference>
<dbReference type="InterPro" id="IPR010200">
    <property type="entry name" value="HflC"/>
</dbReference>
<keyword evidence="5 7" id="KW-0472">Membrane</keyword>
<dbReference type="InterPro" id="IPR001107">
    <property type="entry name" value="Band_7"/>
</dbReference>
<evidence type="ECO:0000256" key="7">
    <source>
        <dbReference type="SAM" id="Phobius"/>
    </source>
</evidence>
<evidence type="ECO:0000256" key="3">
    <source>
        <dbReference type="ARBA" id="ARBA00022692"/>
    </source>
</evidence>
<comment type="similarity">
    <text evidence="2 6">Belongs to the band 7/mec-2 family. HflC subfamily.</text>
</comment>
<keyword evidence="9" id="KW-0378">Hydrolase</keyword>
<dbReference type="AlphaFoldDB" id="A0A372MG23"/>
<gene>
    <name evidence="9" type="primary">hflC</name>
    <name evidence="9" type="ORF">DYP60_11080</name>
</gene>
<comment type="subcellular location">
    <subcellularLocation>
        <location evidence="1">Membrane</location>
        <topology evidence="1">Single-pass membrane protein</topology>
    </subcellularLocation>
</comment>
<dbReference type="NCBIfam" id="TIGR01932">
    <property type="entry name" value="hflC"/>
    <property type="match status" value="1"/>
</dbReference>
<dbReference type="Proteomes" id="UP000264002">
    <property type="component" value="Unassembled WGS sequence"/>
</dbReference>
<dbReference type="GO" id="GO:0008233">
    <property type="term" value="F:peptidase activity"/>
    <property type="evidence" value="ECO:0007669"/>
    <property type="project" value="UniProtKB-KW"/>
</dbReference>
<reference evidence="10" key="1">
    <citation type="submission" date="2018-08" db="EMBL/GenBank/DDBJ databases">
        <authorList>
            <person name="Grouzdev D.S."/>
            <person name="Krutkina M.S."/>
        </authorList>
    </citation>
    <scope>NUCLEOTIDE SEQUENCE [LARGE SCALE GENOMIC DNA]</scope>
    <source>
        <strain evidence="10">4-11</strain>
    </source>
</reference>
<dbReference type="SMART" id="SM00244">
    <property type="entry name" value="PHB"/>
    <property type="match status" value="1"/>
</dbReference>
<dbReference type="RefSeq" id="WP_117331077.1">
    <property type="nucleotide sequence ID" value="NZ_QUWK01000012.1"/>
</dbReference>
<dbReference type="PANTHER" id="PTHR42911:SF1">
    <property type="entry name" value="MODULATOR OF FTSH PROTEASE HFLC"/>
    <property type="match status" value="1"/>
</dbReference>
<organism evidence="9 10">
    <name type="scientific">Sphaerochaeta halotolerans</name>
    <dbReference type="NCBI Taxonomy" id="2293840"/>
    <lineage>
        <taxon>Bacteria</taxon>
        <taxon>Pseudomonadati</taxon>
        <taxon>Spirochaetota</taxon>
        <taxon>Spirochaetia</taxon>
        <taxon>Spirochaetales</taxon>
        <taxon>Sphaerochaetaceae</taxon>
        <taxon>Sphaerochaeta</taxon>
    </lineage>
</organism>
<evidence type="ECO:0000256" key="4">
    <source>
        <dbReference type="ARBA" id="ARBA00022989"/>
    </source>
</evidence>
<dbReference type="SUPFAM" id="SSF117892">
    <property type="entry name" value="Band 7/SPFH domain"/>
    <property type="match status" value="2"/>
</dbReference>
<dbReference type="GO" id="GO:0016020">
    <property type="term" value="C:membrane"/>
    <property type="evidence" value="ECO:0007669"/>
    <property type="project" value="UniProtKB-SubCell"/>
</dbReference>
<dbReference type="Pfam" id="PF01145">
    <property type="entry name" value="Band_7"/>
    <property type="match status" value="1"/>
</dbReference>
<feature type="domain" description="Band 7" evidence="8">
    <location>
        <begin position="27"/>
        <end position="229"/>
    </location>
</feature>
<sequence>MSTNTNKKLITTLVVLVVLIVIFILLGPFYILSEGQQSVITRFGKIVNTEQDAGLKFKMPLVDNVVIYPKKILSWDGAAQRIPTKENQFIWVDTTARWRIADPAKYYETVNTVNNGIFRLNDVLDSSIRTIISENYLNEAVRNSNEINVIEVEEQVQSVESIEDAERLRNLTATVSKQETISIGRDGLSNMMFDQAKQFTDEFGIELIDIIIRQIRYSDDLTESVYQRMIKERNQIAEAYRSYGRGQLAQWQGKTEGEEKQILSEAYAESEKIKGVADAEAAKIYAESYEVDPDFFEFWRTLESYRKTVPGLDKILSTDMQYFDLIYGKEATSK</sequence>
<dbReference type="PANTHER" id="PTHR42911">
    <property type="entry name" value="MODULATOR OF FTSH PROTEASE HFLC"/>
    <property type="match status" value="1"/>
</dbReference>
<comment type="caution">
    <text evidence="9">The sequence shown here is derived from an EMBL/GenBank/DDBJ whole genome shotgun (WGS) entry which is preliminary data.</text>
</comment>
<dbReference type="EMBL" id="QUWK01000012">
    <property type="protein sequence ID" value="RFU94140.1"/>
    <property type="molecule type" value="Genomic_DNA"/>
</dbReference>
<keyword evidence="3 7" id="KW-0812">Transmembrane</keyword>
<evidence type="ECO:0000313" key="9">
    <source>
        <dbReference type="EMBL" id="RFU94140.1"/>
    </source>
</evidence>
<dbReference type="PIRSF" id="PIRSF005651">
    <property type="entry name" value="HflC"/>
    <property type="match status" value="1"/>
</dbReference>
<reference evidence="9 10" key="2">
    <citation type="submission" date="2018-09" db="EMBL/GenBank/DDBJ databases">
        <title>Genome of Sphaerochaeta halotolerans strain 4-11.</title>
        <authorList>
            <person name="Nazina T.N."/>
            <person name="Sokolova D.S."/>
        </authorList>
    </citation>
    <scope>NUCLEOTIDE SEQUENCE [LARGE SCALE GENOMIC DNA]</scope>
    <source>
        <strain evidence="9 10">4-11</strain>
    </source>
</reference>
<keyword evidence="10" id="KW-1185">Reference proteome</keyword>
<keyword evidence="4 7" id="KW-1133">Transmembrane helix</keyword>
<accession>A0A372MG23</accession>
<comment type="function">
    <text evidence="6">HflC and HflK could regulate a protease.</text>
</comment>
<name>A0A372MG23_9SPIR</name>
<evidence type="ECO:0000256" key="6">
    <source>
        <dbReference type="PIRNR" id="PIRNR005651"/>
    </source>
</evidence>
<dbReference type="InterPro" id="IPR036013">
    <property type="entry name" value="Band_7/SPFH_dom_sf"/>
</dbReference>